<gene>
    <name evidence="2" type="ORF">BJ508DRAFT_310804</name>
</gene>
<keyword evidence="3" id="KW-1185">Reference proteome</keyword>
<name>A0A3N4HXU3_ASCIM</name>
<feature type="region of interest" description="Disordered" evidence="1">
    <location>
        <begin position="1"/>
        <end position="68"/>
    </location>
</feature>
<protein>
    <submittedName>
        <fullName evidence="2">Uncharacterized protein</fullName>
    </submittedName>
</protein>
<feature type="region of interest" description="Disordered" evidence="1">
    <location>
        <begin position="800"/>
        <end position="854"/>
    </location>
</feature>
<feature type="region of interest" description="Disordered" evidence="1">
    <location>
        <begin position="80"/>
        <end position="99"/>
    </location>
</feature>
<proteinExistence type="predicted"/>
<feature type="compositionally biased region" description="Basic and acidic residues" evidence="1">
    <location>
        <begin position="813"/>
        <end position="822"/>
    </location>
</feature>
<feature type="compositionally biased region" description="Polar residues" evidence="1">
    <location>
        <begin position="800"/>
        <end position="811"/>
    </location>
</feature>
<feature type="compositionally biased region" description="Low complexity" evidence="1">
    <location>
        <begin position="628"/>
        <end position="644"/>
    </location>
</feature>
<feature type="region of interest" description="Disordered" evidence="1">
    <location>
        <begin position="274"/>
        <end position="315"/>
    </location>
</feature>
<evidence type="ECO:0000256" key="1">
    <source>
        <dbReference type="SAM" id="MobiDB-lite"/>
    </source>
</evidence>
<evidence type="ECO:0000313" key="3">
    <source>
        <dbReference type="Proteomes" id="UP000275078"/>
    </source>
</evidence>
<feature type="region of interest" description="Disordered" evidence="1">
    <location>
        <begin position="614"/>
        <end position="680"/>
    </location>
</feature>
<reference evidence="2 3" key="1">
    <citation type="journal article" date="2018" name="Nat. Ecol. Evol.">
        <title>Pezizomycetes genomes reveal the molecular basis of ectomycorrhizal truffle lifestyle.</title>
        <authorList>
            <person name="Murat C."/>
            <person name="Payen T."/>
            <person name="Noel B."/>
            <person name="Kuo A."/>
            <person name="Morin E."/>
            <person name="Chen J."/>
            <person name="Kohler A."/>
            <person name="Krizsan K."/>
            <person name="Balestrini R."/>
            <person name="Da Silva C."/>
            <person name="Montanini B."/>
            <person name="Hainaut M."/>
            <person name="Levati E."/>
            <person name="Barry K.W."/>
            <person name="Belfiori B."/>
            <person name="Cichocki N."/>
            <person name="Clum A."/>
            <person name="Dockter R.B."/>
            <person name="Fauchery L."/>
            <person name="Guy J."/>
            <person name="Iotti M."/>
            <person name="Le Tacon F."/>
            <person name="Lindquist E.A."/>
            <person name="Lipzen A."/>
            <person name="Malagnac F."/>
            <person name="Mello A."/>
            <person name="Molinier V."/>
            <person name="Miyauchi S."/>
            <person name="Poulain J."/>
            <person name="Riccioni C."/>
            <person name="Rubini A."/>
            <person name="Sitrit Y."/>
            <person name="Splivallo R."/>
            <person name="Traeger S."/>
            <person name="Wang M."/>
            <person name="Zifcakova L."/>
            <person name="Wipf D."/>
            <person name="Zambonelli A."/>
            <person name="Paolocci F."/>
            <person name="Nowrousian M."/>
            <person name="Ottonello S."/>
            <person name="Baldrian P."/>
            <person name="Spatafora J.W."/>
            <person name="Henrissat B."/>
            <person name="Nagy L.G."/>
            <person name="Aury J.M."/>
            <person name="Wincker P."/>
            <person name="Grigoriev I.V."/>
            <person name="Bonfante P."/>
            <person name="Martin F.M."/>
        </authorList>
    </citation>
    <scope>NUCLEOTIDE SEQUENCE [LARGE SCALE GENOMIC DNA]</scope>
    <source>
        <strain evidence="2 3">RN42</strain>
    </source>
</reference>
<feature type="compositionally biased region" description="Polar residues" evidence="1">
    <location>
        <begin position="833"/>
        <end position="842"/>
    </location>
</feature>
<feature type="compositionally biased region" description="Polar residues" evidence="1">
    <location>
        <begin position="300"/>
        <end position="315"/>
    </location>
</feature>
<feature type="compositionally biased region" description="Low complexity" evidence="1">
    <location>
        <begin position="669"/>
        <end position="680"/>
    </location>
</feature>
<dbReference type="AlphaFoldDB" id="A0A3N4HXU3"/>
<organism evidence="2 3">
    <name type="scientific">Ascobolus immersus RN42</name>
    <dbReference type="NCBI Taxonomy" id="1160509"/>
    <lineage>
        <taxon>Eukaryota</taxon>
        <taxon>Fungi</taxon>
        <taxon>Dikarya</taxon>
        <taxon>Ascomycota</taxon>
        <taxon>Pezizomycotina</taxon>
        <taxon>Pezizomycetes</taxon>
        <taxon>Pezizales</taxon>
        <taxon>Ascobolaceae</taxon>
        <taxon>Ascobolus</taxon>
    </lineage>
</organism>
<accession>A0A3N4HXU3</accession>
<sequence>MSQTHPPDLPSPQIPEMLQPDPSESSTPPPSSDLEWSFADQTEPDLSREEEREEADQDGRPIFGDETLTNIATYLLDNSRPSSVASHMPPQDSSTTGELGEDTFAAIERITGELDNLTSEFDLPHSDAADAQSSRTVSALSISSFPAPSELSSDAEDEFDLSNGTVGLRESEEVAEQLSKQVFSLKLDLLCRDRKIAELQHRLHELQGGERVESRELIRQPPDLETADHAGECGGECREVMARVMRQIETRDELLVEIADLITKMKDKLEHPEAAGSEGVMHMQPSASSSMTQREHSSSPRKQTIQHSGAVQHSNTLYQTPFRNQLRDAHEYTPASLWTDTSATHHSPTLPSRRYVPISSRRTSVTPHPSEHLHIASRLPAPALRRTNRINTGFNDRLDELGRLHGRLSSVIEEGYTRSSNIGLVDRRLASPLQMRPRTETRTSSGSREDVWCYLASPKKETEVDEWSTTTKVAGGSIAAASSSTVNSYAPALSQAQGRSTVDGVMGIGAERRGRYTPGVPSMENVKEGRKGRGRLLSYTSSPNTSGFNRPNSATINPAQQLNYRRDIRRTGGLETEKGVRRYTSIEDFARKAVAVRRLAEEYTGPYPHEWRQEMVSRDATPPRLRASTRVVTSTSTKSRLSLTPIKKTPVRPSSRQTPKKHLSRSQTPKKFLTTPPTLRLPLGANLANLRLSPRRSRIPVRSPPQKIVRHKRKSLNLHDENSLSSPSRSESVSSYRTAQASPQRSASVSSYKTAMASPSKSGLVRSFQTALTRNESYQPSKSGSVVSFKTALSRNGTVRSMASAATTRVSPSKKEGRKENVRPVLAMLQKTPKASKSTTAPKTPRRGLRTPEQTTARKMMARRQNALLSGGKGLGRKQMQVVRKKGLESEMRDDDDVENRSPEKVMGVGEKVGRLLRFDMW</sequence>
<dbReference type="EMBL" id="ML119739">
    <property type="protein sequence ID" value="RPA76690.1"/>
    <property type="molecule type" value="Genomic_DNA"/>
</dbReference>
<feature type="region of interest" description="Disordered" evidence="1">
    <location>
        <begin position="876"/>
        <end position="906"/>
    </location>
</feature>
<evidence type="ECO:0000313" key="2">
    <source>
        <dbReference type="EMBL" id="RPA76690.1"/>
    </source>
</evidence>
<feature type="compositionally biased region" description="Low complexity" evidence="1">
    <location>
        <begin position="723"/>
        <end position="735"/>
    </location>
</feature>
<dbReference type="Proteomes" id="UP000275078">
    <property type="component" value="Unassembled WGS sequence"/>
</dbReference>
<feature type="compositionally biased region" description="Polar residues" evidence="1">
    <location>
        <begin position="736"/>
        <end position="763"/>
    </location>
</feature>
<feature type="region of interest" description="Disordered" evidence="1">
    <location>
        <begin position="694"/>
        <end position="763"/>
    </location>
</feature>
<feature type="compositionally biased region" description="Polar residues" evidence="1">
    <location>
        <begin position="80"/>
        <end position="97"/>
    </location>
</feature>